<sequence>MAASEIFPPFDLQDALAQSAVRGSFIDTAYHIFSHRLLSGKVGKPRVIYGNSLVMKAAGQHFRGQLSASFSKTHETPEEVEADEYGYQSDSDLDDDWDLEEVRSPTSPSSSRDKGKSKSEDSDELSKKAEPPKANEAVEHTVVITDVAANTWEALLFYIYTGKINFAPLRSQGAEGRMQAMKQHKYDHPHRPPLCSPKSVYRLADKVGLEALKVRASSDLRTKLHSTMILDEVFSKFSSRYCDIMSMQVDYLCDHGLSRPAVAIGLQQKIRSVVEGELPHATNILMSLLQKITPNPSPLLSPPPPAADNGVMSPSCDYSRPATPDAPHDYKRINTPEGDPVPTSAFGERKKAGKGARYKP</sequence>
<evidence type="ECO:0000313" key="3">
    <source>
        <dbReference type="Proteomes" id="UP001497453"/>
    </source>
</evidence>
<feature type="compositionally biased region" description="Basic and acidic residues" evidence="1">
    <location>
        <begin position="111"/>
        <end position="134"/>
    </location>
</feature>
<feature type="region of interest" description="Disordered" evidence="1">
    <location>
        <begin position="68"/>
        <end position="134"/>
    </location>
</feature>
<gene>
    <name evidence="2" type="ORF">GFSPODELE1_LOCUS9488</name>
</gene>
<dbReference type="Proteomes" id="UP001497453">
    <property type="component" value="Chromosome 7"/>
</dbReference>
<keyword evidence="3" id="KW-1185">Reference proteome</keyword>
<proteinExistence type="predicted"/>
<dbReference type="EMBL" id="OZ037950">
    <property type="protein sequence ID" value="CAL1713802.1"/>
    <property type="molecule type" value="Genomic_DNA"/>
</dbReference>
<reference evidence="3" key="1">
    <citation type="submission" date="2024-04" db="EMBL/GenBank/DDBJ databases">
        <authorList>
            <person name="Shaw F."/>
            <person name="Minotto A."/>
        </authorList>
    </citation>
    <scope>NUCLEOTIDE SEQUENCE [LARGE SCALE GENOMIC DNA]</scope>
</reference>
<name>A0ABP1E3J8_9APHY</name>
<dbReference type="Gene3D" id="3.30.710.10">
    <property type="entry name" value="Potassium Channel Kv1.1, Chain A"/>
    <property type="match status" value="1"/>
</dbReference>
<organism evidence="2 3">
    <name type="scientific">Somion occarium</name>
    <dbReference type="NCBI Taxonomy" id="3059160"/>
    <lineage>
        <taxon>Eukaryota</taxon>
        <taxon>Fungi</taxon>
        <taxon>Dikarya</taxon>
        <taxon>Basidiomycota</taxon>
        <taxon>Agaricomycotina</taxon>
        <taxon>Agaricomycetes</taxon>
        <taxon>Polyporales</taxon>
        <taxon>Cerrenaceae</taxon>
        <taxon>Somion</taxon>
    </lineage>
</organism>
<evidence type="ECO:0008006" key="4">
    <source>
        <dbReference type="Google" id="ProtNLM"/>
    </source>
</evidence>
<dbReference type="InterPro" id="IPR011333">
    <property type="entry name" value="SKP1/BTB/POZ_sf"/>
</dbReference>
<feature type="compositionally biased region" description="Basic residues" evidence="1">
    <location>
        <begin position="351"/>
        <end position="360"/>
    </location>
</feature>
<protein>
    <recommendedName>
        <fullName evidence="4">BTB domain-containing protein</fullName>
    </recommendedName>
</protein>
<evidence type="ECO:0000313" key="2">
    <source>
        <dbReference type="EMBL" id="CAL1713802.1"/>
    </source>
</evidence>
<feature type="compositionally biased region" description="Pro residues" evidence="1">
    <location>
        <begin position="296"/>
        <end position="306"/>
    </location>
</feature>
<evidence type="ECO:0000256" key="1">
    <source>
        <dbReference type="SAM" id="MobiDB-lite"/>
    </source>
</evidence>
<accession>A0ABP1E3J8</accession>
<feature type="region of interest" description="Disordered" evidence="1">
    <location>
        <begin position="296"/>
        <end position="360"/>
    </location>
</feature>